<sequence length="141" mass="16020">MASHLCEISDAGKDCTSLKNISHTQDRNTASPLCEISDVWKNWTSVKNISRTQDRNKASPLCEISDVCKDSTFLKNISRSQDTNKAFLLCEISDVTGMWFLLHVRCLMSVIKGLVRKTFPALRTGVWFFFPRVKPLMCDKT</sequence>
<dbReference type="EMBL" id="CATNWA010000052">
    <property type="protein sequence ID" value="CAI9532344.1"/>
    <property type="molecule type" value="Genomic_DNA"/>
</dbReference>
<name>A0ABN9A8M0_9NEOB</name>
<evidence type="ECO:0000313" key="1">
    <source>
        <dbReference type="EMBL" id="CAI9532344.1"/>
    </source>
</evidence>
<protein>
    <submittedName>
        <fullName evidence="1">Uncharacterized protein</fullName>
    </submittedName>
</protein>
<gene>
    <name evidence="1" type="ORF">SPARVUS_LOCUS194161</name>
</gene>
<proteinExistence type="predicted"/>
<organism evidence="1 2">
    <name type="scientific">Staurois parvus</name>
    <dbReference type="NCBI Taxonomy" id="386267"/>
    <lineage>
        <taxon>Eukaryota</taxon>
        <taxon>Metazoa</taxon>
        <taxon>Chordata</taxon>
        <taxon>Craniata</taxon>
        <taxon>Vertebrata</taxon>
        <taxon>Euteleostomi</taxon>
        <taxon>Amphibia</taxon>
        <taxon>Batrachia</taxon>
        <taxon>Anura</taxon>
        <taxon>Neobatrachia</taxon>
        <taxon>Ranoidea</taxon>
        <taxon>Ranidae</taxon>
        <taxon>Staurois</taxon>
    </lineage>
</organism>
<keyword evidence="2" id="KW-1185">Reference proteome</keyword>
<reference evidence="1" key="1">
    <citation type="submission" date="2023-05" db="EMBL/GenBank/DDBJ databases">
        <authorList>
            <person name="Stuckert A."/>
        </authorList>
    </citation>
    <scope>NUCLEOTIDE SEQUENCE</scope>
</reference>
<comment type="caution">
    <text evidence="1">The sequence shown here is derived from an EMBL/GenBank/DDBJ whole genome shotgun (WGS) entry which is preliminary data.</text>
</comment>
<dbReference type="Proteomes" id="UP001162483">
    <property type="component" value="Unassembled WGS sequence"/>
</dbReference>
<accession>A0ABN9A8M0</accession>
<evidence type="ECO:0000313" key="2">
    <source>
        <dbReference type="Proteomes" id="UP001162483"/>
    </source>
</evidence>